<dbReference type="InterPro" id="IPR016162">
    <property type="entry name" value="Ald_DH_N"/>
</dbReference>
<organism evidence="5 6">
    <name type="scientific">Methylobrevis pamukkalensis</name>
    <dbReference type="NCBI Taxonomy" id="1439726"/>
    <lineage>
        <taxon>Bacteria</taxon>
        <taxon>Pseudomonadati</taxon>
        <taxon>Pseudomonadota</taxon>
        <taxon>Alphaproteobacteria</taxon>
        <taxon>Hyphomicrobiales</taxon>
        <taxon>Pleomorphomonadaceae</taxon>
        <taxon>Methylobrevis</taxon>
    </lineage>
</organism>
<feature type="compositionally biased region" description="Low complexity" evidence="3">
    <location>
        <begin position="231"/>
        <end position="253"/>
    </location>
</feature>
<evidence type="ECO:0000256" key="2">
    <source>
        <dbReference type="ARBA" id="ARBA00023002"/>
    </source>
</evidence>
<keyword evidence="6" id="KW-1185">Reference proteome</keyword>
<evidence type="ECO:0000259" key="4">
    <source>
        <dbReference type="Pfam" id="PF00171"/>
    </source>
</evidence>
<evidence type="ECO:0000256" key="1">
    <source>
        <dbReference type="ARBA" id="ARBA00009986"/>
    </source>
</evidence>
<feature type="domain" description="Aldehyde dehydrogenase" evidence="4">
    <location>
        <begin position="48"/>
        <end position="226"/>
    </location>
</feature>
<dbReference type="Pfam" id="PF00171">
    <property type="entry name" value="Aldedh"/>
    <property type="match status" value="1"/>
</dbReference>
<feature type="region of interest" description="Disordered" evidence="3">
    <location>
        <begin position="228"/>
        <end position="262"/>
    </location>
</feature>
<accession>A0A1E3H2J0</accession>
<dbReference type="Proteomes" id="UP000094622">
    <property type="component" value="Unassembled WGS sequence"/>
</dbReference>
<dbReference type="InterPro" id="IPR016161">
    <property type="entry name" value="Ald_DH/histidinol_DH"/>
</dbReference>
<dbReference type="PATRIC" id="fig|1439726.3.peg.2270"/>
<protein>
    <submittedName>
        <fullName evidence="5">Aldehyde dehydrogenase B</fullName>
        <ecNumber evidence="5">1.2.1.-</ecNumber>
    </submittedName>
</protein>
<evidence type="ECO:0000313" key="5">
    <source>
        <dbReference type="EMBL" id="ODN70547.1"/>
    </source>
</evidence>
<dbReference type="AlphaFoldDB" id="A0A1E3H2J0"/>
<evidence type="ECO:0000313" key="6">
    <source>
        <dbReference type="Proteomes" id="UP000094622"/>
    </source>
</evidence>
<dbReference type="PANTHER" id="PTHR11699">
    <property type="entry name" value="ALDEHYDE DEHYDROGENASE-RELATED"/>
    <property type="match status" value="1"/>
</dbReference>
<gene>
    <name evidence="5" type="primary">aldB_2</name>
    <name evidence="5" type="ORF">A6302_02149</name>
</gene>
<dbReference type="Gene3D" id="3.40.605.10">
    <property type="entry name" value="Aldehyde Dehydrogenase, Chain A, domain 1"/>
    <property type="match status" value="1"/>
</dbReference>
<dbReference type="GO" id="GO:0016491">
    <property type="term" value="F:oxidoreductase activity"/>
    <property type="evidence" value="ECO:0007669"/>
    <property type="project" value="UniProtKB-KW"/>
</dbReference>
<keyword evidence="2 5" id="KW-0560">Oxidoreductase</keyword>
<evidence type="ECO:0000256" key="3">
    <source>
        <dbReference type="SAM" id="MobiDB-lite"/>
    </source>
</evidence>
<dbReference type="EC" id="1.2.1.-" evidence="5"/>
<comment type="similarity">
    <text evidence="1">Belongs to the aldehyde dehydrogenase family.</text>
</comment>
<dbReference type="EMBL" id="MCRJ01000047">
    <property type="protein sequence ID" value="ODN70547.1"/>
    <property type="molecule type" value="Genomic_DNA"/>
</dbReference>
<dbReference type="SUPFAM" id="SSF53720">
    <property type="entry name" value="ALDH-like"/>
    <property type="match status" value="1"/>
</dbReference>
<dbReference type="InterPro" id="IPR015590">
    <property type="entry name" value="Aldehyde_DH_dom"/>
</dbReference>
<comment type="caution">
    <text evidence="5">The sequence shown here is derived from an EMBL/GenBank/DDBJ whole genome shotgun (WGS) entry which is preliminary data.</text>
</comment>
<sequence length="262" mass="27638">MSVASHFDAMSYAPAPESDAEARAFLARHPDGFGHFIAGAFRPSVDGARFQTHEPATGKPLATLALGGAADVDAAVMAARKAQGPWAKLSGHARARHLYALARSVQRHARLIAVLEAIDNGKPLRETRDIDVPLAARHFYHHAGWAQLQDREFADHLPVGVVGQIIPWNFPFLMLAWKLAPALALGNTVVLKPAEQTSLTALLFADLAAAAGLPAGVLNIVTGAARPARISPPTRMSTRSPSPVPPRSAAGSASPPPGPARR</sequence>
<dbReference type="FunFam" id="3.40.605.10:FF:000007">
    <property type="entry name" value="NAD/NADP-dependent betaine aldehyde dehydrogenase"/>
    <property type="match status" value="1"/>
</dbReference>
<proteinExistence type="inferred from homology"/>
<reference evidence="5 6" key="1">
    <citation type="submission" date="2016-07" db="EMBL/GenBank/DDBJ databases">
        <title>Draft Genome Sequence of Methylobrevis pamukkalensis PK2.</title>
        <authorList>
            <person name="Vasilenko O.V."/>
            <person name="Doronina N.V."/>
            <person name="Shmareva M.N."/>
            <person name="Tarlachkov S.V."/>
            <person name="Mustakhimov I."/>
            <person name="Trotsenko Y.A."/>
        </authorList>
    </citation>
    <scope>NUCLEOTIDE SEQUENCE [LARGE SCALE GENOMIC DNA]</scope>
    <source>
        <strain evidence="5 6">PK2</strain>
    </source>
</reference>
<name>A0A1E3H2J0_9HYPH</name>